<dbReference type="AlphaFoldDB" id="A0A0F9GD57"/>
<protein>
    <submittedName>
        <fullName evidence="1">Uncharacterized protein</fullName>
    </submittedName>
</protein>
<gene>
    <name evidence="1" type="ORF">LCGC14_1841550</name>
</gene>
<dbReference type="EMBL" id="LAZR01018353">
    <property type="protein sequence ID" value="KKL96728.1"/>
    <property type="molecule type" value="Genomic_DNA"/>
</dbReference>
<comment type="caution">
    <text evidence="1">The sequence shown here is derived from an EMBL/GenBank/DDBJ whole genome shotgun (WGS) entry which is preliminary data.</text>
</comment>
<reference evidence="1" key="1">
    <citation type="journal article" date="2015" name="Nature">
        <title>Complex archaea that bridge the gap between prokaryotes and eukaryotes.</title>
        <authorList>
            <person name="Spang A."/>
            <person name="Saw J.H."/>
            <person name="Jorgensen S.L."/>
            <person name="Zaremba-Niedzwiedzka K."/>
            <person name="Martijn J."/>
            <person name="Lind A.E."/>
            <person name="van Eijk R."/>
            <person name="Schleper C."/>
            <person name="Guy L."/>
            <person name="Ettema T.J."/>
        </authorList>
    </citation>
    <scope>NUCLEOTIDE SEQUENCE</scope>
</reference>
<name>A0A0F9GD57_9ZZZZ</name>
<sequence length="119" mass="13764">MNRRSFFQLVTGTIASVYAACVPKTKRDIQATEIKEFGTDIYGTPDEMYGKSPAAEAIEDISKLERLRANIIKTQEELLLRRHLYPDVVIHEDGSIEEVSWQSIYNTPKVKWFKLKEQE</sequence>
<accession>A0A0F9GD57</accession>
<evidence type="ECO:0000313" key="1">
    <source>
        <dbReference type="EMBL" id="KKL96728.1"/>
    </source>
</evidence>
<proteinExistence type="predicted"/>
<organism evidence="1">
    <name type="scientific">marine sediment metagenome</name>
    <dbReference type="NCBI Taxonomy" id="412755"/>
    <lineage>
        <taxon>unclassified sequences</taxon>
        <taxon>metagenomes</taxon>
        <taxon>ecological metagenomes</taxon>
    </lineage>
</organism>